<dbReference type="Gene3D" id="1.10.443.10">
    <property type="entry name" value="Intergrase catalytic core"/>
    <property type="match status" value="1"/>
</dbReference>
<gene>
    <name evidence="2" type="primary">PARPA_14367.1 scaffold 50072</name>
</gene>
<dbReference type="SUPFAM" id="SSF56349">
    <property type="entry name" value="DNA breaking-rejoining enzymes"/>
    <property type="match status" value="1"/>
</dbReference>
<dbReference type="STRING" id="35722.A0A0B7NN63"/>
<dbReference type="OrthoDB" id="2221171at2759"/>
<keyword evidence="3" id="KW-1185">Reference proteome</keyword>
<dbReference type="GO" id="GO:0015074">
    <property type="term" value="P:DNA integration"/>
    <property type="evidence" value="ECO:0007669"/>
    <property type="project" value="InterPro"/>
</dbReference>
<keyword evidence="1" id="KW-0233">DNA recombination</keyword>
<accession>A0A0B7NN63</accession>
<organism evidence="2 3">
    <name type="scientific">Parasitella parasitica</name>
    <dbReference type="NCBI Taxonomy" id="35722"/>
    <lineage>
        <taxon>Eukaryota</taxon>
        <taxon>Fungi</taxon>
        <taxon>Fungi incertae sedis</taxon>
        <taxon>Mucoromycota</taxon>
        <taxon>Mucoromycotina</taxon>
        <taxon>Mucoromycetes</taxon>
        <taxon>Mucorales</taxon>
        <taxon>Mucorineae</taxon>
        <taxon>Mucoraceae</taxon>
        <taxon>Parasitella</taxon>
    </lineage>
</organism>
<dbReference type="EMBL" id="LN734204">
    <property type="protein sequence ID" value="CEP20046.1"/>
    <property type="molecule type" value="Genomic_DNA"/>
</dbReference>
<proteinExistence type="predicted"/>
<dbReference type="GO" id="GO:0003677">
    <property type="term" value="F:DNA binding"/>
    <property type="evidence" value="ECO:0007669"/>
    <property type="project" value="InterPro"/>
</dbReference>
<evidence type="ECO:0000313" key="2">
    <source>
        <dbReference type="EMBL" id="CEP20046.1"/>
    </source>
</evidence>
<reference evidence="2 3" key="1">
    <citation type="submission" date="2014-09" db="EMBL/GenBank/DDBJ databases">
        <authorList>
            <person name="Ellenberger Sabrina"/>
        </authorList>
    </citation>
    <scope>NUCLEOTIDE SEQUENCE [LARGE SCALE GENOMIC DNA]</scope>
    <source>
        <strain evidence="2 3">CBS 412.66</strain>
    </source>
</reference>
<evidence type="ECO:0000256" key="1">
    <source>
        <dbReference type="ARBA" id="ARBA00023172"/>
    </source>
</evidence>
<dbReference type="InterPro" id="IPR011010">
    <property type="entry name" value="DNA_brk_join_enz"/>
</dbReference>
<dbReference type="InterPro" id="IPR013762">
    <property type="entry name" value="Integrase-like_cat_sf"/>
</dbReference>
<evidence type="ECO:0000313" key="3">
    <source>
        <dbReference type="Proteomes" id="UP000054107"/>
    </source>
</evidence>
<protein>
    <recommendedName>
        <fullName evidence="4">Tyr recombinase domain-containing protein</fullName>
    </recommendedName>
</protein>
<sequence>MDIVQFFKAKRRQELFVVQVLKLFLEKTSDYRKSLLEDHSLFLTYLQEGLRQEKPGNARPTTIVNWIKVHMRKAGIKENYKPHSIRSAVSTKAVMLGNSIHYVKDYANWSQGLNTFEKYYYKPSRKQHPSTKIQNSIFSAENNTTLESEAKATRIVLGTTNNTHFAEAKDKEVVQSQPWYRRYF</sequence>
<evidence type="ECO:0008006" key="4">
    <source>
        <dbReference type="Google" id="ProtNLM"/>
    </source>
</evidence>
<dbReference type="AlphaFoldDB" id="A0A0B7NN63"/>
<dbReference type="Proteomes" id="UP000054107">
    <property type="component" value="Unassembled WGS sequence"/>
</dbReference>
<dbReference type="GO" id="GO:0006310">
    <property type="term" value="P:DNA recombination"/>
    <property type="evidence" value="ECO:0007669"/>
    <property type="project" value="UniProtKB-KW"/>
</dbReference>
<name>A0A0B7NN63_9FUNG</name>